<proteinExistence type="predicted"/>
<gene>
    <name evidence="1" type="ORF">GYMLUDRAFT_85252</name>
</gene>
<reference evidence="1 2" key="1">
    <citation type="submission" date="2014-04" db="EMBL/GenBank/DDBJ databases">
        <title>Evolutionary Origins and Diversification of the Mycorrhizal Mutualists.</title>
        <authorList>
            <consortium name="DOE Joint Genome Institute"/>
            <consortium name="Mycorrhizal Genomics Consortium"/>
            <person name="Kohler A."/>
            <person name="Kuo A."/>
            <person name="Nagy L.G."/>
            <person name="Floudas D."/>
            <person name="Copeland A."/>
            <person name="Barry K.W."/>
            <person name="Cichocki N."/>
            <person name="Veneault-Fourrey C."/>
            <person name="LaButti K."/>
            <person name="Lindquist E.A."/>
            <person name="Lipzen A."/>
            <person name="Lundell T."/>
            <person name="Morin E."/>
            <person name="Murat C."/>
            <person name="Riley R."/>
            <person name="Ohm R."/>
            <person name="Sun H."/>
            <person name="Tunlid A."/>
            <person name="Henrissat B."/>
            <person name="Grigoriev I.V."/>
            <person name="Hibbett D.S."/>
            <person name="Martin F."/>
        </authorList>
    </citation>
    <scope>NUCLEOTIDE SEQUENCE [LARGE SCALE GENOMIC DNA]</scope>
    <source>
        <strain evidence="1 2">FD-317 M1</strain>
    </source>
</reference>
<sequence>MLYVEDNPQKPIYIDYDPIMLRYYIQKENKMNLAETILFSIHPRTLTYQGVLPPHYLKESPSHPESLHGENRLG</sequence>
<evidence type="ECO:0000313" key="1">
    <source>
        <dbReference type="EMBL" id="KIK60880.1"/>
    </source>
</evidence>
<dbReference type="Proteomes" id="UP000053593">
    <property type="component" value="Unassembled WGS sequence"/>
</dbReference>
<dbReference type="AlphaFoldDB" id="A0A0D0BAX3"/>
<feature type="non-terminal residue" evidence="1">
    <location>
        <position position="1"/>
    </location>
</feature>
<keyword evidence="2" id="KW-1185">Reference proteome</keyword>
<organism evidence="1 2">
    <name type="scientific">Collybiopsis luxurians FD-317 M1</name>
    <dbReference type="NCBI Taxonomy" id="944289"/>
    <lineage>
        <taxon>Eukaryota</taxon>
        <taxon>Fungi</taxon>
        <taxon>Dikarya</taxon>
        <taxon>Basidiomycota</taxon>
        <taxon>Agaricomycotina</taxon>
        <taxon>Agaricomycetes</taxon>
        <taxon>Agaricomycetidae</taxon>
        <taxon>Agaricales</taxon>
        <taxon>Marasmiineae</taxon>
        <taxon>Omphalotaceae</taxon>
        <taxon>Collybiopsis</taxon>
        <taxon>Collybiopsis luxurians</taxon>
    </lineage>
</organism>
<name>A0A0D0BAX3_9AGAR</name>
<accession>A0A0D0BAX3</accession>
<protein>
    <submittedName>
        <fullName evidence="1">Uncharacterized protein</fullName>
    </submittedName>
</protein>
<dbReference type="HOGENOM" id="CLU_2694480_0_0_1"/>
<feature type="non-terminal residue" evidence="1">
    <location>
        <position position="74"/>
    </location>
</feature>
<dbReference type="EMBL" id="KN834773">
    <property type="protein sequence ID" value="KIK60880.1"/>
    <property type="molecule type" value="Genomic_DNA"/>
</dbReference>
<evidence type="ECO:0000313" key="2">
    <source>
        <dbReference type="Proteomes" id="UP000053593"/>
    </source>
</evidence>